<dbReference type="EMBL" id="MU254013">
    <property type="protein sequence ID" value="KAG9243022.1"/>
    <property type="molecule type" value="Genomic_DNA"/>
</dbReference>
<dbReference type="AlphaFoldDB" id="A0A9P7Z0D3"/>
<evidence type="ECO:0000313" key="2">
    <source>
        <dbReference type="EMBL" id="KAG9243022.1"/>
    </source>
</evidence>
<dbReference type="Pfam" id="PF00300">
    <property type="entry name" value="His_Phos_1"/>
    <property type="match status" value="1"/>
</dbReference>
<dbReference type="PANTHER" id="PTHR48100">
    <property type="entry name" value="BROAD-SPECIFICITY PHOSPHATASE YOR283W-RELATED"/>
    <property type="match status" value="1"/>
</dbReference>
<evidence type="ECO:0000313" key="3">
    <source>
        <dbReference type="Proteomes" id="UP000887226"/>
    </source>
</evidence>
<dbReference type="Gene3D" id="3.40.50.1240">
    <property type="entry name" value="Phosphoglycerate mutase-like"/>
    <property type="match status" value="1"/>
</dbReference>
<dbReference type="InterPro" id="IPR013078">
    <property type="entry name" value="His_Pase_superF_clade-1"/>
</dbReference>
<name>A0A9P7Z0D3_9HELO</name>
<feature type="transmembrane region" description="Helical" evidence="1">
    <location>
        <begin position="45"/>
        <end position="65"/>
    </location>
</feature>
<dbReference type="Proteomes" id="UP000887226">
    <property type="component" value="Unassembled WGS sequence"/>
</dbReference>
<accession>A0A9P7Z0D3</accession>
<dbReference type="GO" id="GO:0016791">
    <property type="term" value="F:phosphatase activity"/>
    <property type="evidence" value="ECO:0007669"/>
    <property type="project" value="TreeGrafter"/>
</dbReference>
<keyword evidence="1" id="KW-0472">Membrane</keyword>
<dbReference type="OrthoDB" id="496981at2759"/>
<dbReference type="PANTHER" id="PTHR48100:SF32">
    <property type="entry name" value="ANCHORED PROTEIN, PUTATIVE (AFU_ORTHOLOGUE AFUA_1G10590)-RELATED"/>
    <property type="match status" value="1"/>
</dbReference>
<protein>
    <submittedName>
        <fullName evidence="2">Histidine phosphatase superfamily</fullName>
    </submittedName>
</protein>
<keyword evidence="1" id="KW-0812">Transmembrane</keyword>
<dbReference type="GO" id="GO:0005737">
    <property type="term" value="C:cytoplasm"/>
    <property type="evidence" value="ECO:0007669"/>
    <property type="project" value="TreeGrafter"/>
</dbReference>
<evidence type="ECO:0000256" key="1">
    <source>
        <dbReference type="SAM" id="Phobius"/>
    </source>
</evidence>
<sequence length="393" mass="44555">MSSANIARYMAKIPMIPEHERLVKDHQPQTPVDRQRYRYISTRCLSVKCVVSFALIATVIVALMITMGKSLPPDEFARYEVITGFFQQDDPSTVPGTFDYANHNFGLIDQVYDTDADYDTTESKTQWQRFDHKVFRLNRESRRLVQYKIMFLARHGEGYHNVAESYYGTPAWNCYWSLLDGNTTTTWADAHLTSAGIAQATKANTYWKTMLATQKISTPESYYSSPLYRCLDTARITFTGLETDDRHPFLPTIKELLREGIGAHTCDRRSNKSVIANAFPRWRFEEGFSEEDELWKPLVRETESAQDARSKIVLDDIFATDSNTYIAVSTHSGEIASLLRVLGHRVFSLSTGQIIPVLVKQTIVNGTPLPTTIEPWTPVSTCSEPPPLPTAVS</sequence>
<keyword evidence="3" id="KW-1185">Reference proteome</keyword>
<dbReference type="InterPro" id="IPR029033">
    <property type="entry name" value="His_PPase_superfam"/>
</dbReference>
<dbReference type="SMART" id="SM00855">
    <property type="entry name" value="PGAM"/>
    <property type="match status" value="1"/>
</dbReference>
<organism evidence="2 3">
    <name type="scientific">Calycina marina</name>
    <dbReference type="NCBI Taxonomy" id="1763456"/>
    <lineage>
        <taxon>Eukaryota</taxon>
        <taxon>Fungi</taxon>
        <taxon>Dikarya</taxon>
        <taxon>Ascomycota</taxon>
        <taxon>Pezizomycotina</taxon>
        <taxon>Leotiomycetes</taxon>
        <taxon>Helotiales</taxon>
        <taxon>Pezizellaceae</taxon>
        <taxon>Calycina</taxon>
    </lineage>
</organism>
<keyword evidence="1" id="KW-1133">Transmembrane helix</keyword>
<dbReference type="CDD" id="cd07040">
    <property type="entry name" value="HP"/>
    <property type="match status" value="1"/>
</dbReference>
<dbReference type="SUPFAM" id="SSF53254">
    <property type="entry name" value="Phosphoglycerate mutase-like"/>
    <property type="match status" value="1"/>
</dbReference>
<gene>
    <name evidence="2" type="ORF">BJ878DRAFT_512670</name>
</gene>
<proteinExistence type="predicted"/>
<reference evidence="2" key="1">
    <citation type="journal article" date="2021" name="IMA Fungus">
        <title>Genomic characterization of three marine fungi, including Emericellopsis atlantica sp. nov. with signatures of a generalist lifestyle and marine biomass degradation.</title>
        <authorList>
            <person name="Hagestad O.C."/>
            <person name="Hou L."/>
            <person name="Andersen J.H."/>
            <person name="Hansen E.H."/>
            <person name="Altermark B."/>
            <person name="Li C."/>
            <person name="Kuhnert E."/>
            <person name="Cox R.J."/>
            <person name="Crous P.W."/>
            <person name="Spatafora J.W."/>
            <person name="Lail K."/>
            <person name="Amirebrahimi M."/>
            <person name="Lipzen A."/>
            <person name="Pangilinan J."/>
            <person name="Andreopoulos W."/>
            <person name="Hayes R.D."/>
            <person name="Ng V."/>
            <person name="Grigoriev I.V."/>
            <person name="Jackson S.A."/>
            <person name="Sutton T.D.S."/>
            <person name="Dobson A.D.W."/>
            <person name="Rama T."/>
        </authorList>
    </citation>
    <scope>NUCLEOTIDE SEQUENCE</scope>
    <source>
        <strain evidence="2">TRa3180A</strain>
    </source>
</reference>
<dbReference type="InterPro" id="IPR050275">
    <property type="entry name" value="PGM_Phosphatase"/>
</dbReference>
<comment type="caution">
    <text evidence="2">The sequence shown here is derived from an EMBL/GenBank/DDBJ whole genome shotgun (WGS) entry which is preliminary data.</text>
</comment>